<dbReference type="InterPro" id="IPR050695">
    <property type="entry name" value="N-acetylmuramoyl_amidase_3"/>
</dbReference>
<dbReference type="CDD" id="cd02696">
    <property type="entry name" value="MurNAc-LAA"/>
    <property type="match status" value="1"/>
</dbReference>
<evidence type="ECO:0000256" key="3">
    <source>
        <dbReference type="ARBA" id="ARBA00022801"/>
    </source>
</evidence>
<gene>
    <name evidence="5" type="ORF">GCM10011386_30720</name>
</gene>
<dbReference type="InterPro" id="IPR002508">
    <property type="entry name" value="MurNAc-LAA_cat"/>
</dbReference>
<dbReference type="SUPFAM" id="SSF53187">
    <property type="entry name" value="Zn-dependent exopeptidases"/>
    <property type="match status" value="1"/>
</dbReference>
<comment type="catalytic activity">
    <reaction evidence="1">
        <text>Hydrolyzes the link between N-acetylmuramoyl residues and L-amino acid residues in certain cell-wall glycopeptides.</text>
        <dbReference type="EC" id="3.5.1.28"/>
    </reaction>
</comment>
<dbReference type="PANTHER" id="PTHR30404:SF0">
    <property type="entry name" value="N-ACETYLMURAMOYL-L-ALANINE AMIDASE AMIC"/>
    <property type="match status" value="1"/>
</dbReference>
<evidence type="ECO:0000313" key="5">
    <source>
        <dbReference type="EMBL" id="GGC36443.1"/>
    </source>
</evidence>
<protein>
    <recommendedName>
        <fullName evidence="2">N-acetylmuramoyl-L-alanine amidase</fullName>
        <ecNumber evidence="2">3.5.1.28</ecNumber>
    </recommendedName>
</protein>
<dbReference type="Pfam" id="PF01520">
    <property type="entry name" value="Amidase_3"/>
    <property type="match status" value="1"/>
</dbReference>
<evidence type="ECO:0000256" key="1">
    <source>
        <dbReference type="ARBA" id="ARBA00001561"/>
    </source>
</evidence>
<feature type="domain" description="MurNAc-LAA" evidence="4">
    <location>
        <begin position="104"/>
        <end position="279"/>
    </location>
</feature>
<evidence type="ECO:0000256" key="2">
    <source>
        <dbReference type="ARBA" id="ARBA00011901"/>
    </source>
</evidence>
<proteinExistence type="predicted"/>
<evidence type="ECO:0000259" key="4">
    <source>
        <dbReference type="SMART" id="SM00646"/>
    </source>
</evidence>
<sequence>MVYYIDMIKHTATYILCFFSLCLFIPTNSFANKYQDTLYTVKTIVLDPGHGGDKPGARGAISLEKDVVLQVVLKLGKAIEAEIPGVKVLYTRTTDIDVELYKRIEFANAHKADLFISVHCNATPIRRIRQRNSKGKYYYVSRQDKTVRGTETFVSGFGRLGEQDAALRENADILLEENYQENYQGFDPNDPGSYIVFSLMKNQFRDKSIKLASLIQDEYVKSGRENRGVQEQSLAVLARAGMPAVLTEIGFLSNPNEETFMNSEKGQAEIINNLVQAIKAYKRQVERLQ</sequence>
<evidence type="ECO:0000313" key="6">
    <source>
        <dbReference type="Proteomes" id="UP000597338"/>
    </source>
</evidence>
<accession>A0ABQ1M8U2</accession>
<comment type="caution">
    <text evidence="5">The sequence shown here is derived from an EMBL/GenBank/DDBJ whole genome shotgun (WGS) entry which is preliminary data.</text>
</comment>
<organism evidence="5 6">
    <name type="scientific">Parapedobacter defluvii</name>
    <dbReference type="NCBI Taxonomy" id="2045106"/>
    <lineage>
        <taxon>Bacteria</taxon>
        <taxon>Pseudomonadati</taxon>
        <taxon>Bacteroidota</taxon>
        <taxon>Sphingobacteriia</taxon>
        <taxon>Sphingobacteriales</taxon>
        <taxon>Sphingobacteriaceae</taxon>
        <taxon>Parapedobacter</taxon>
    </lineage>
</organism>
<keyword evidence="6" id="KW-1185">Reference proteome</keyword>
<name>A0ABQ1M8U2_9SPHI</name>
<keyword evidence="3" id="KW-0378">Hydrolase</keyword>
<dbReference type="Proteomes" id="UP000597338">
    <property type="component" value="Unassembled WGS sequence"/>
</dbReference>
<reference evidence="6" key="1">
    <citation type="journal article" date="2019" name="Int. J. Syst. Evol. Microbiol.">
        <title>The Global Catalogue of Microorganisms (GCM) 10K type strain sequencing project: providing services to taxonomists for standard genome sequencing and annotation.</title>
        <authorList>
            <consortium name="The Broad Institute Genomics Platform"/>
            <consortium name="The Broad Institute Genome Sequencing Center for Infectious Disease"/>
            <person name="Wu L."/>
            <person name="Ma J."/>
        </authorList>
    </citation>
    <scope>NUCLEOTIDE SEQUENCE [LARGE SCALE GENOMIC DNA]</scope>
    <source>
        <strain evidence="6">CGMCC 1.15342</strain>
    </source>
</reference>
<dbReference type="EMBL" id="BMIK01000011">
    <property type="protein sequence ID" value="GGC36443.1"/>
    <property type="molecule type" value="Genomic_DNA"/>
</dbReference>
<dbReference type="SMART" id="SM00646">
    <property type="entry name" value="Ami_3"/>
    <property type="match status" value="1"/>
</dbReference>
<dbReference type="PANTHER" id="PTHR30404">
    <property type="entry name" value="N-ACETYLMURAMOYL-L-ALANINE AMIDASE"/>
    <property type="match status" value="1"/>
</dbReference>
<dbReference type="EC" id="3.5.1.28" evidence="2"/>
<dbReference type="Gene3D" id="3.40.630.40">
    <property type="entry name" value="Zn-dependent exopeptidases"/>
    <property type="match status" value="1"/>
</dbReference>